<dbReference type="AlphaFoldDB" id="A0A8S1ED62"/>
<organism evidence="13 14">
    <name type="scientific">Caenorhabditis bovis</name>
    <dbReference type="NCBI Taxonomy" id="2654633"/>
    <lineage>
        <taxon>Eukaryota</taxon>
        <taxon>Metazoa</taxon>
        <taxon>Ecdysozoa</taxon>
        <taxon>Nematoda</taxon>
        <taxon>Chromadorea</taxon>
        <taxon>Rhabditida</taxon>
        <taxon>Rhabditina</taxon>
        <taxon>Rhabditomorpha</taxon>
        <taxon>Rhabditoidea</taxon>
        <taxon>Rhabditidae</taxon>
        <taxon>Peloderinae</taxon>
        <taxon>Caenorhabditis</taxon>
    </lineage>
</organism>
<comment type="subcellular location">
    <subcellularLocation>
        <location evidence="1">Cell junction</location>
        <location evidence="1">Gap junction</location>
    </subcellularLocation>
    <subcellularLocation>
        <location evidence="2 12">Cell membrane</location>
        <topology evidence="2 12">Multi-pass membrane protein</topology>
    </subcellularLocation>
</comment>
<comment type="caution">
    <text evidence="13">The sequence shown here is derived from an EMBL/GenBank/DDBJ whole genome shotgun (WGS) entry which is preliminary data.</text>
</comment>
<keyword evidence="11 12" id="KW-0407">Ion channel</keyword>
<protein>
    <recommendedName>
        <fullName evidence="12">Innexin</fullName>
    </recommendedName>
</protein>
<evidence type="ECO:0000256" key="5">
    <source>
        <dbReference type="ARBA" id="ARBA00022692"/>
    </source>
</evidence>
<accession>A0A8S1ED62</accession>
<gene>
    <name evidence="12" type="primary">inx</name>
    <name evidence="13" type="ORF">CBOVIS_LOCUS2996</name>
</gene>
<dbReference type="PANTHER" id="PTHR11893:SF36">
    <property type="entry name" value="INNEXIN-5"/>
    <property type="match status" value="1"/>
</dbReference>
<evidence type="ECO:0000256" key="3">
    <source>
        <dbReference type="ARBA" id="ARBA00022448"/>
    </source>
</evidence>
<name>A0A8S1ED62_9PELO</name>
<keyword evidence="7" id="KW-0965">Cell junction</keyword>
<keyword evidence="9 12" id="KW-0406">Ion transport</keyword>
<comment type="function">
    <text evidence="12">Structural component of the gap junctions.</text>
</comment>
<evidence type="ECO:0000256" key="7">
    <source>
        <dbReference type="ARBA" id="ARBA00022949"/>
    </source>
</evidence>
<keyword evidence="8 12" id="KW-1133">Transmembrane helix</keyword>
<feature type="transmembrane region" description="Helical" evidence="12">
    <location>
        <begin position="295"/>
        <end position="317"/>
    </location>
</feature>
<proteinExistence type="inferred from homology"/>
<feature type="transmembrane region" description="Helical" evidence="12">
    <location>
        <begin position="138"/>
        <end position="155"/>
    </location>
</feature>
<feature type="transmembrane region" description="Helical" evidence="12">
    <location>
        <begin position="58"/>
        <end position="81"/>
    </location>
</feature>
<feature type="transmembrane region" description="Helical" evidence="12">
    <location>
        <begin position="205"/>
        <end position="225"/>
    </location>
</feature>
<dbReference type="PANTHER" id="PTHR11893">
    <property type="entry name" value="INNEXIN"/>
    <property type="match status" value="1"/>
</dbReference>
<dbReference type="EMBL" id="CADEPM010000002">
    <property type="protein sequence ID" value="CAB3399959.1"/>
    <property type="molecule type" value="Genomic_DNA"/>
</dbReference>
<evidence type="ECO:0000313" key="13">
    <source>
        <dbReference type="EMBL" id="CAB3399959.1"/>
    </source>
</evidence>
<evidence type="ECO:0000256" key="2">
    <source>
        <dbReference type="ARBA" id="ARBA00004651"/>
    </source>
</evidence>
<evidence type="ECO:0000256" key="4">
    <source>
        <dbReference type="ARBA" id="ARBA00022475"/>
    </source>
</evidence>
<evidence type="ECO:0000256" key="11">
    <source>
        <dbReference type="ARBA" id="ARBA00023303"/>
    </source>
</evidence>
<evidence type="ECO:0000256" key="8">
    <source>
        <dbReference type="ARBA" id="ARBA00022989"/>
    </source>
</evidence>
<dbReference type="GO" id="GO:0005886">
    <property type="term" value="C:plasma membrane"/>
    <property type="evidence" value="ECO:0007669"/>
    <property type="project" value="UniProtKB-SubCell"/>
</dbReference>
<keyword evidence="10 12" id="KW-0472">Membrane</keyword>
<dbReference type="GO" id="GO:0005921">
    <property type="term" value="C:gap junction"/>
    <property type="evidence" value="ECO:0007669"/>
    <property type="project" value="UniProtKB-SubCell"/>
</dbReference>
<evidence type="ECO:0000256" key="6">
    <source>
        <dbReference type="ARBA" id="ARBA00022868"/>
    </source>
</evidence>
<keyword evidence="3 12" id="KW-0813">Transport</keyword>
<keyword evidence="5 12" id="KW-0812">Transmembrane</keyword>
<keyword evidence="4" id="KW-1003">Cell membrane</keyword>
<keyword evidence="6" id="KW-0303">Gap junction</keyword>
<evidence type="ECO:0000256" key="9">
    <source>
        <dbReference type="ARBA" id="ARBA00023065"/>
    </source>
</evidence>
<sequence>MRLYGEGAWPKRAASNFESATFISSVCAERHLISSIAKTQTMPLIDRKYTIPYFGNYFVYRFLCTIVMPLFTTVILGMLVYKKFSTPVNCVNPGFYDDGDWSQYSNIKCWILAKFHLHLDMEGKKGFSEYTNNTASKMFGLIIVSGVFIAMWVIYRTAAGCLMENYYIKTMDIINKSNKMGHEELDTIVLTNIDVVPVIRSRSWLLVYSTFMKSLYFGFVMLQFWTLKKIVGQENTTIWSIKILSSRIFSTPSNFTTTNFPYSAYCSVVKDRRHYTFPCTILFNEFEELVCALDVLWMVFLALLISYDIIQCLRRYFNHSYLQMLMKEIYGNTISLPMAQQIQNRIGFDTLVVIKKVFDFSNYFGEKLMRNILKSELAKRNKEIEELLNGNGESLANTNIEHIEMQLINAEPNVEYIEMQIINAEPNVEHMEMNVIQPEANIGDAQVPLSHAELNAEINDENVEMAVTGIYYISDRIDIV</sequence>
<evidence type="ECO:0000256" key="1">
    <source>
        <dbReference type="ARBA" id="ARBA00004610"/>
    </source>
</evidence>
<evidence type="ECO:0000313" key="14">
    <source>
        <dbReference type="Proteomes" id="UP000494206"/>
    </source>
</evidence>
<evidence type="ECO:0000256" key="12">
    <source>
        <dbReference type="RuleBase" id="RU010713"/>
    </source>
</evidence>
<dbReference type="Proteomes" id="UP000494206">
    <property type="component" value="Unassembled WGS sequence"/>
</dbReference>
<comment type="similarity">
    <text evidence="12">Belongs to the pannexin family.</text>
</comment>
<dbReference type="InterPro" id="IPR000990">
    <property type="entry name" value="Innexin"/>
</dbReference>
<dbReference type="GO" id="GO:0034220">
    <property type="term" value="P:monoatomic ion transmembrane transport"/>
    <property type="evidence" value="ECO:0007669"/>
    <property type="project" value="UniProtKB-KW"/>
</dbReference>
<dbReference type="PROSITE" id="PS51013">
    <property type="entry name" value="PANNEXIN"/>
    <property type="match status" value="1"/>
</dbReference>
<evidence type="ECO:0000256" key="10">
    <source>
        <dbReference type="ARBA" id="ARBA00023136"/>
    </source>
</evidence>
<dbReference type="Pfam" id="PF00876">
    <property type="entry name" value="Innexin"/>
    <property type="match status" value="1"/>
</dbReference>
<dbReference type="GO" id="GO:0005243">
    <property type="term" value="F:gap junction channel activity"/>
    <property type="evidence" value="ECO:0007669"/>
    <property type="project" value="TreeGrafter"/>
</dbReference>
<reference evidence="13 14" key="1">
    <citation type="submission" date="2020-04" db="EMBL/GenBank/DDBJ databases">
        <authorList>
            <person name="Laetsch R D."/>
            <person name="Stevens L."/>
            <person name="Kumar S."/>
            <person name="Blaxter L. M."/>
        </authorList>
    </citation>
    <scope>NUCLEOTIDE SEQUENCE [LARGE SCALE GENOMIC DNA]</scope>
</reference>
<keyword evidence="14" id="KW-1185">Reference proteome</keyword>